<evidence type="ECO:0000256" key="3">
    <source>
        <dbReference type="ARBA" id="ARBA00022679"/>
    </source>
</evidence>
<evidence type="ECO:0000256" key="8">
    <source>
        <dbReference type="ARBA" id="ARBA00023242"/>
    </source>
</evidence>
<dbReference type="PANTHER" id="PTHR31571">
    <property type="entry name" value="ALTERED INHERITANCE OF MITOCHONDRIA PROTEIN 6"/>
    <property type="match status" value="1"/>
</dbReference>
<dbReference type="EC" id="2.3.1.48" evidence="2"/>
<keyword evidence="11" id="KW-1185">Reference proteome</keyword>
<evidence type="ECO:0000256" key="1">
    <source>
        <dbReference type="ARBA" id="ARBA00004123"/>
    </source>
</evidence>
<sequence length="353" mass="40104">MEQNLANCLPENYRFFLSESRTKEVPRKLTLAKDAAKGTGSTRLYLLEHKDLAVFGLEVEIYNEPDLVTIFISKADTTGYYYMQEPKPPTLSIRRIAQVILAEIIKEFPDRKVRLCIFTRPEKQYLFGLSSKCPHKHILSGLQLLKWWISVAENVVQNVCEHSSLHKYALSPGMDDADMKRLLDHVPGWQIGTVFCPKEEQDTVKAVDVIPQFSDDPKTRFVNAIETDHRKDEVTVKMFLEEIQGRQEFRLAQTVGIIGVVGVTKPTAKTAKWDHELIDTHSYDRLHEQLLNGDYSNITSAKNATADIVKSMTYRTDIIGSLKQLVSEKAKEPAKRVNTLSAGLVRKKPKTTS</sequence>
<dbReference type="PROSITE" id="PS51728">
    <property type="entry name" value="RTT109_HAT"/>
    <property type="match status" value="1"/>
</dbReference>
<dbReference type="GO" id="GO:0032931">
    <property type="term" value="F:histone H3K56 acetyltransferase activity"/>
    <property type="evidence" value="ECO:0007669"/>
    <property type="project" value="TreeGrafter"/>
</dbReference>
<evidence type="ECO:0000256" key="2">
    <source>
        <dbReference type="ARBA" id="ARBA00013184"/>
    </source>
</evidence>
<keyword evidence="4" id="KW-0227">DNA damage</keyword>
<name>A0A1E4TCH6_9ASCO</name>
<dbReference type="GO" id="GO:0005634">
    <property type="term" value="C:nucleus"/>
    <property type="evidence" value="ECO:0007669"/>
    <property type="project" value="UniProtKB-SubCell"/>
</dbReference>
<keyword evidence="8" id="KW-0539">Nucleus</keyword>
<keyword evidence="7" id="KW-0804">Transcription</keyword>
<protein>
    <recommendedName>
        <fullName evidence="2">histone acetyltransferase</fullName>
        <ecNumber evidence="2">2.3.1.48</ecNumber>
    </recommendedName>
</protein>
<reference evidence="11" key="1">
    <citation type="submission" date="2016-02" db="EMBL/GenBank/DDBJ databases">
        <title>Comparative genomics of biotechnologically important yeasts.</title>
        <authorList>
            <consortium name="DOE Joint Genome Institute"/>
            <person name="Riley R."/>
            <person name="Haridas S."/>
            <person name="Wolfe K.H."/>
            <person name="Lopes M.R."/>
            <person name="Hittinger C.T."/>
            <person name="Goker M."/>
            <person name="Salamov A."/>
            <person name="Wisecaver J."/>
            <person name="Long T.M."/>
            <person name="Aerts A.L."/>
            <person name="Barry K."/>
            <person name="Choi C."/>
            <person name="Clum A."/>
            <person name="Coughlan A.Y."/>
            <person name="Deshpande S."/>
            <person name="Douglass A.P."/>
            <person name="Hanson S.J."/>
            <person name="Klenk H.-P."/>
            <person name="Labutti K."/>
            <person name="Lapidus A."/>
            <person name="Lindquist E."/>
            <person name="Lipzen A."/>
            <person name="Meier-Kolthoff J.P."/>
            <person name="Ohm R.A."/>
            <person name="Otillar R.P."/>
            <person name="Pangilinan J."/>
            <person name="Peng Y."/>
            <person name="Rokas A."/>
            <person name="Rosa C.A."/>
            <person name="Scheuner C."/>
            <person name="Sibirny A.A."/>
            <person name="Slot J.C."/>
            <person name="Stielow J.B."/>
            <person name="Sun H."/>
            <person name="Kurtzman C.P."/>
            <person name="Blackwell M."/>
            <person name="Jeffries T.W."/>
            <person name="Grigoriev I.V."/>
        </authorList>
    </citation>
    <scope>NUCLEOTIDE SEQUENCE [LARGE SCALE GENOMIC DNA]</scope>
    <source>
        <strain evidence="11">NRRL Y-17796</strain>
    </source>
</reference>
<keyword evidence="3" id="KW-0808">Transferase</keyword>
<dbReference type="GO" id="GO:0006974">
    <property type="term" value="P:DNA damage response"/>
    <property type="evidence" value="ECO:0007669"/>
    <property type="project" value="UniProtKB-KW"/>
</dbReference>
<dbReference type="InterPro" id="IPR013178">
    <property type="entry name" value="Histone_AcTrfase_Rtt109/CBP"/>
</dbReference>
<gene>
    <name evidence="10" type="ORF">CANCADRAFT_139735</name>
</gene>
<dbReference type="PANTHER" id="PTHR31571:SF2">
    <property type="entry name" value="HISTONE ACETYLTRANSFERASE RTT109"/>
    <property type="match status" value="1"/>
</dbReference>
<comment type="catalytic activity">
    <reaction evidence="9">
        <text>L-lysyl-[histone] + acetyl-CoA = N(6)-acetyl-L-lysyl-[histone] + CoA + H(+)</text>
        <dbReference type="Rhea" id="RHEA:21992"/>
        <dbReference type="Rhea" id="RHEA-COMP:9845"/>
        <dbReference type="Rhea" id="RHEA-COMP:11338"/>
        <dbReference type="ChEBI" id="CHEBI:15378"/>
        <dbReference type="ChEBI" id="CHEBI:29969"/>
        <dbReference type="ChEBI" id="CHEBI:57287"/>
        <dbReference type="ChEBI" id="CHEBI:57288"/>
        <dbReference type="ChEBI" id="CHEBI:61930"/>
        <dbReference type="EC" id="2.3.1.48"/>
    </reaction>
    <physiologicalReaction direction="left-to-right" evidence="9">
        <dbReference type="Rhea" id="RHEA:21993"/>
    </physiologicalReaction>
</comment>
<dbReference type="Proteomes" id="UP000095023">
    <property type="component" value="Unassembled WGS sequence"/>
</dbReference>
<evidence type="ECO:0000256" key="7">
    <source>
        <dbReference type="ARBA" id="ARBA00023163"/>
    </source>
</evidence>
<accession>A0A1E4TCH6</accession>
<dbReference type="GO" id="GO:0006355">
    <property type="term" value="P:regulation of DNA-templated transcription"/>
    <property type="evidence" value="ECO:0007669"/>
    <property type="project" value="InterPro"/>
</dbReference>
<evidence type="ECO:0000256" key="4">
    <source>
        <dbReference type="ARBA" id="ARBA00022763"/>
    </source>
</evidence>
<dbReference type="Pfam" id="PF08214">
    <property type="entry name" value="HAT_KAT11"/>
    <property type="match status" value="1"/>
</dbReference>
<evidence type="ECO:0000256" key="9">
    <source>
        <dbReference type="ARBA" id="ARBA00048940"/>
    </source>
</evidence>
<dbReference type="EMBL" id="KV453843">
    <property type="protein sequence ID" value="ODV89454.1"/>
    <property type="molecule type" value="Genomic_DNA"/>
</dbReference>
<evidence type="ECO:0000256" key="6">
    <source>
        <dbReference type="ARBA" id="ARBA00023015"/>
    </source>
</evidence>
<organism evidence="10 11">
    <name type="scientific">Tortispora caseinolytica NRRL Y-17796</name>
    <dbReference type="NCBI Taxonomy" id="767744"/>
    <lineage>
        <taxon>Eukaryota</taxon>
        <taxon>Fungi</taxon>
        <taxon>Dikarya</taxon>
        <taxon>Ascomycota</taxon>
        <taxon>Saccharomycotina</taxon>
        <taxon>Trigonopsidomycetes</taxon>
        <taxon>Trigonopsidales</taxon>
        <taxon>Trigonopsidaceae</taxon>
        <taxon>Tortispora</taxon>
    </lineage>
</organism>
<evidence type="ECO:0000313" key="10">
    <source>
        <dbReference type="EMBL" id="ODV89454.1"/>
    </source>
</evidence>
<dbReference type="AlphaFoldDB" id="A0A1E4TCH6"/>
<dbReference type="SMART" id="SM01250">
    <property type="entry name" value="KAT11"/>
    <property type="match status" value="1"/>
</dbReference>
<dbReference type="InterPro" id="IPR016849">
    <property type="entry name" value="Rtt109"/>
</dbReference>
<dbReference type="InterPro" id="IPR051236">
    <property type="entry name" value="HAT_RTT109-like"/>
</dbReference>
<evidence type="ECO:0000256" key="5">
    <source>
        <dbReference type="ARBA" id="ARBA00022990"/>
    </source>
</evidence>
<evidence type="ECO:0000313" key="11">
    <source>
        <dbReference type="Proteomes" id="UP000095023"/>
    </source>
</evidence>
<comment type="subcellular location">
    <subcellularLocation>
        <location evidence="1">Nucleus</location>
    </subcellularLocation>
</comment>
<dbReference type="OrthoDB" id="3361892at2759"/>
<keyword evidence="5" id="KW-0007">Acetylation</keyword>
<keyword evidence="6" id="KW-0805">Transcription regulation</keyword>
<proteinExistence type="predicted"/>